<reference evidence="7 8" key="1">
    <citation type="journal article" date="2014" name="Genome Announc.">
        <title>Complete Genome Sequence of Mycoplasma bovoculi Strain M165/69T (ATCC 29104).</title>
        <authorList>
            <person name="Calcutt M.J."/>
            <person name="Foecking M.F."/>
        </authorList>
    </citation>
    <scope>NUCLEOTIDE SEQUENCE [LARGE SCALE GENOMIC DNA]</scope>
    <source>
        <strain evidence="7">M165/69</strain>
    </source>
</reference>
<dbReference type="InterPro" id="IPR023054">
    <property type="entry name" value="Sporulation_regulator_WhiA_C"/>
</dbReference>
<name>W5US30_9BACT</name>
<protein>
    <recommendedName>
        <fullName evidence="4">Probable cell division protein WhiA</fullName>
    </recommendedName>
</protein>
<proteinExistence type="inferred from homology"/>
<keyword evidence="2 4" id="KW-0238">DNA-binding</keyword>
<evidence type="ECO:0000313" key="7">
    <source>
        <dbReference type="EMBL" id="AHH45029.1"/>
    </source>
</evidence>
<evidence type="ECO:0000259" key="6">
    <source>
        <dbReference type="Pfam" id="PF14527"/>
    </source>
</evidence>
<dbReference type="PANTHER" id="PTHR37307:SF1">
    <property type="entry name" value="CELL DIVISION PROTEIN WHIA-RELATED"/>
    <property type="match status" value="1"/>
</dbReference>
<evidence type="ECO:0000313" key="8">
    <source>
        <dbReference type="Proteomes" id="UP000019229"/>
    </source>
</evidence>
<dbReference type="STRING" id="743966.MYB_00075"/>
<dbReference type="EMBL" id="CP007154">
    <property type="protein sequence ID" value="AHH45029.1"/>
    <property type="molecule type" value="Genomic_DNA"/>
</dbReference>
<dbReference type="RefSeq" id="WP_022934827.1">
    <property type="nucleotide sequence ID" value="NZ_CP007154.1"/>
</dbReference>
<dbReference type="Gene3D" id="3.10.28.10">
    <property type="entry name" value="Homing endonucleases"/>
    <property type="match status" value="1"/>
</dbReference>
<dbReference type="GO" id="GO:0051301">
    <property type="term" value="P:cell division"/>
    <property type="evidence" value="ECO:0007669"/>
    <property type="project" value="UniProtKB-UniRule"/>
</dbReference>
<dbReference type="SUPFAM" id="SSF55608">
    <property type="entry name" value="Homing endonucleases"/>
    <property type="match status" value="1"/>
</dbReference>
<dbReference type="GO" id="GO:0043937">
    <property type="term" value="P:regulation of sporulation"/>
    <property type="evidence" value="ECO:0007669"/>
    <property type="project" value="InterPro"/>
</dbReference>
<dbReference type="eggNOG" id="COG1481">
    <property type="taxonomic scope" value="Bacteria"/>
</dbReference>
<comment type="similarity">
    <text evidence="4">Belongs to the WhiA family.</text>
</comment>
<dbReference type="OrthoDB" id="401278at2"/>
<evidence type="ECO:0000256" key="4">
    <source>
        <dbReference type="HAMAP-Rule" id="MF_01420"/>
    </source>
</evidence>
<feature type="domain" description="WhiA LAGLIDADG-like" evidence="6">
    <location>
        <begin position="93"/>
        <end position="186"/>
    </location>
</feature>
<sequence length="279" mass="33104">MTFSQEIKQELLNNKMGKKQFISFLQGIIFSACKFESQSKFTIRFNKPNIAQQIRNLLDSNKISYESDSHNRNWITIESNYINIEQNPENVTYFFAGLFLGGGSISKPTSRFYHLEIAFLNRGKFEKIKSLFQKNNLDLNFHSTFAHNKFILYLKKINEIIYFLMAIRATERASKLEEIRIERDYRLNSNRLTNFDIHNLKRVAQAATKHIENYEIVLKNNKQNLFSQQELTFFELRKNNPDLTLEEIKEILKKEYNIVRSKSGLNHWLMKLKNVIKEI</sequence>
<dbReference type="KEGG" id="mbc:MYB_00075"/>
<dbReference type="NCBIfam" id="TIGR00647">
    <property type="entry name" value="DNA_bind_WhiA"/>
    <property type="match status" value="1"/>
</dbReference>
<feature type="domain" description="Sporulation regulator WhiA C-terminal" evidence="5">
    <location>
        <begin position="190"/>
        <end position="275"/>
    </location>
</feature>
<evidence type="ECO:0000259" key="5">
    <source>
        <dbReference type="Pfam" id="PF02650"/>
    </source>
</evidence>
<keyword evidence="1 4" id="KW-0132">Cell division</keyword>
<comment type="function">
    <text evidence="4">Involved in cell division and chromosome segregation.</text>
</comment>
<dbReference type="HAMAP" id="MF_01420">
    <property type="entry name" value="HTH_type_WhiA"/>
    <property type="match status" value="1"/>
</dbReference>
<dbReference type="Pfam" id="PF14527">
    <property type="entry name" value="LAGLIDADG_WhiA"/>
    <property type="match status" value="1"/>
</dbReference>
<dbReference type="Pfam" id="PF02650">
    <property type="entry name" value="HTH_WhiA"/>
    <property type="match status" value="1"/>
</dbReference>
<dbReference type="GO" id="GO:0003677">
    <property type="term" value="F:DNA binding"/>
    <property type="evidence" value="ECO:0007669"/>
    <property type="project" value="UniProtKB-UniRule"/>
</dbReference>
<dbReference type="Proteomes" id="UP000019229">
    <property type="component" value="Chromosome"/>
</dbReference>
<organism evidence="7 8">
    <name type="scientific">Mesomycoplasma bovoculi M165/69</name>
    <dbReference type="NCBI Taxonomy" id="743966"/>
    <lineage>
        <taxon>Bacteria</taxon>
        <taxon>Bacillati</taxon>
        <taxon>Mycoplasmatota</taxon>
        <taxon>Mycoplasmoidales</taxon>
        <taxon>Metamycoplasmataceae</taxon>
        <taxon>Mesomycoplasma</taxon>
    </lineage>
</organism>
<keyword evidence="8" id="KW-1185">Reference proteome</keyword>
<evidence type="ECO:0000256" key="3">
    <source>
        <dbReference type="ARBA" id="ARBA00023306"/>
    </source>
</evidence>
<evidence type="ECO:0000256" key="2">
    <source>
        <dbReference type="ARBA" id="ARBA00023125"/>
    </source>
</evidence>
<gene>
    <name evidence="4" type="primary">whiA</name>
    <name evidence="7" type="ORF">MYB_00075</name>
</gene>
<evidence type="ECO:0000256" key="1">
    <source>
        <dbReference type="ARBA" id="ARBA00022618"/>
    </source>
</evidence>
<dbReference type="InterPro" id="IPR003802">
    <property type="entry name" value="Sporulation_regulator_WhiA"/>
</dbReference>
<dbReference type="AlphaFoldDB" id="W5US30"/>
<dbReference type="PATRIC" id="fig|743966.3.peg.14"/>
<dbReference type="InterPro" id="IPR039518">
    <property type="entry name" value="WhiA_LAGLIDADG_dom"/>
</dbReference>
<dbReference type="InterPro" id="IPR027434">
    <property type="entry name" value="Homing_endonucl"/>
</dbReference>
<dbReference type="HOGENOM" id="CLU_053282_1_0_14"/>
<dbReference type="PANTHER" id="PTHR37307">
    <property type="entry name" value="CELL DIVISION PROTEIN WHIA-RELATED"/>
    <property type="match status" value="1"/>
</dbReference>
<keyword evidence="3 4" id="KW-0131">Cell cycle</keyword>
<accession>W5US30</accession>